<dbReference type="PANTHER" id="PTHR39181">
    <property type="entry name" value="TYROSINE-PROTEIN PHOSPHATASE YWQE"/>
    <property type="match status" value="1"/>
</dbReference>
<organism evidence="6 7">
    <name type="scientific">Staphylococcus pasteuri_A</name>
    <dbReference type="NCBI Taxonomy" id="3062664"/>
    <lineage>
        <taxon>Bacteria</taxon>
        <taxon>Bacillati</taxon>
        <taxon>Bacillota</taxon>
        <taxon>Bacilli</taxon>
        <taxon>Bacillales</taxon>
        <taxon>Staphylococcaceae</taxon>
        <taxon>Staphylococcus</taxon>
    </lineage>
</organism>
<sequence>MIDIHNHILVNMDDGPQSKEAMIQLLKQAKQEGITCIIATPHHLHPKYQNSFQQTSLKLAELKQLPEIKSLGIEFYPGQEIRITDEIIQGIEEGSIQGLNRSRYLLIEFPFGEVPHFTKRLFFELQTRGYIPIIAHPERNKMIAKNPCILYELICNGALSQLTADSLLGQFGKNIQRLSIRLIDCHLAHFIASDAHSIEQRPFALNGLFNERKLSSYRNEIEEMIQNAKAIVNNEVIYSDRPCKPETIKRFLKWF</sequence>
<evidence type="ECO:0000256" key="2">
    <source>
        <dbReference type="ARBA" id="ARBA00022801"/>
    </source>
</evidence>
<dbReference type="PANTHER" id="PTHR39181:SF1">
    <property type="entry name" value="TYROSINE-PROTEIN PHOSPHATASE YWQE"/>
    <property type="match status" value="1"/>
</dbReference>
<dbReference type="Pfam" id="PF19567">
    <property type="entry name" value="CpsB_CapC"/>
    <property type="match status" value="1"/>
</dbReference>
<dbReference type="Proteomes" id="UP001170310">
    <property type="component" value="Unassembled WGS sequence"/>
</dbReference>
<evidence type="ECO:0000256" key="1">
    <source>
        <dbReference type="ARBA" id="ARBA00005750"/>
    </source>
</evidence>
<name>A0AAW7YMA1_9STAP</name>
<keyword evidence="7" id="KW-1185">Reference proteome</keyword>
<dbReference type="SUPFAM" id="SSF89550">
    <property type="entry name" value="PHP domain-like"/>
    <property type="match status" value="1"/>
</dbReference>
<dbReference type="InterPro" id="IPR016667">
    <property type="entry name" value="Caps_polysacc_synth_CpsB/CapC"/>
</dbReference>
<evidence type="ECO:0000256" key="3">
    <source>
        <dbReference type="ARBA" id="ARBA00022912"/>
    </source>
</evidence>
<dbReference type="RefSeq" id="WP_017637272.1">
    <property type="nucleotide sequence ID" value="NZ_JAUOQO010000001.1"/>
</dbReference>
<dbReference type="AlphaFoldDB" id="A0AAW7YMA1"/>
<evidence type="ECO:0000256" key="4">
    <source>
        <dbReference type="ARBA" id="ARBA00051722"/>
    </source>
</evidence>
<dbReference type="GO" id="GO:0004725">
    <property type="term" value="F:protein tyrosine phosphatase activity"/>
    <property type="evidence" value="ECO:0007669"/>
    <property type="project" value="UniProtKB-UniRule"/>
</dbReference>
<comment type="caution">
    <text evidence="6">The sequence shown here is derived from an EMBL/GenBank/DDBJ whole genome shotgun (WGS) entry which is preliminary data.</text>
</comment>
<dbReference type="PIRSF" id="PIRSF016557">
    <property type="entry name" value="Caps_synth_CpsB"/>
    <property type="match status" value="1"/>
</dbReference>
<accession>A0AAW7YMA1</accession>
<proteinExistence type="inferred from homology"/>
<reference evidence="6" key="1">
    <citation type="submission" date="2023-07" db="EMBL/GenBank/DDBJ databases">
        <title>Genome content predicts the carbon catabolic preferences of heterotrophic bacteria.</title>
        <authorList>
            <person name="Gralka M."/>
        </authorList>
    </citation>
    <scope>NUCLEOTIDE SEQUENCE</scope>
    <source>
        <strain evidence="6">E2R20</strain>
    </source>
</reference>
<dbReference type="GeneID" id="72469273"/>
<evidence type="ECO:0000256" key="5">
    <source>
        <dbReference type="PIRNR" id="PIRNR016557"/>
    </source>
</evidence>
<comment type="catalytic activity">
    <reaction evidence="4 5">
        <text>O-phospho-L-tyrosyl-[protein] + H2O = L-tyrosyl-[protein] + phosphate</text>
        <dbReference type="Rhea" id="RHEA:10684"/>
        <dbReference type="Rhea" id="RHEA-COMP:10136"/>
        <dbReference type="Rhea" id="RHEA-COMP:20101"/>
        <dbReference type="ChEBI" id="CHEBI:15377"/>
        <dbReference type="ChEBI" id="CHEBI:43474"/>
        <dbReference type="ChEBI" id="CHEBI:46858"/>
        <dbReference type="ChEBI" id="CHEBI:61978"/>
        <dbReference type="EC" id="3.1.3.48"/>
    </reaction>
</comment>
<evidence type="ECO:0000313" key="6">
    <source>
        <dbReference type="EMBL" id="MDO6572842.1"/>
    </source>
</evidence>
<dbReference type="InterPro" id="IPR016195">
    <property type="entry name" value="Pol/histidinol_Pase-like"/>
</dbReference>
<dbReference type="EC" id="3.1.3.48" evidence="5"/>
<gene>
    <name evidence="6" type="ORF">Q4528_01570</name>
</gene>
<comment type="similarity">
    <text evidence="1 5">Belongs to the metallo-dependent hydrolases superfamily. CpsB/CapC family.</text>
</comment>
<evidence type="ECO:0000313" key="7">
    <source>
        <dbReference type="Proteomes" id="UP001170310"/>
    </source>
</evidence>
<keyword evidence="2 5" id="KW-0378">Hydrolase</keyword>
<protein>
    <recommendedName>
        <fullName evidence="5">Tyrosine-protein phosphatase</fullName>
        <ecNumber evidence="5">3.1.3.48</ecNumber>
    </recommendedName>
</protein>
<keyword evidence="3 5" id="KW-0904">Protein phosphatase</keyword>
<dbReference type="GO" id="GO:0030145">
    <property type="term" value="F:manganese ion binding"/>
    <property type="evidence" value="ECO:0007669"/>
    <property type="project" value="UniProtKB-UniRule"/>
</dbReference>
<dbReference type="EMBL" id="JAUOQO010000001">
    <property type="protein sequence ID" value="MDO6572842.1"/>
    <property type="molecule type" value="Genomic_DNA"/>
</dbReference>
<dbReference type="Gene3D" id="3.20.20.140">
    <property type="entry name" value="Metal-dependent hydrolases"/>
    <property type="match status" value="1"/>
</dbReference>